<dbReference type="InterPro" id="IPR005467">
    <property type="entry name" value="His_kinase_dom"/>
</dbReference>
<evidence type="ECO:0000256" key="2">
    <source>
        <dbReference type="ARBA" id="ARBA00004651"/>
    </source>
</evidence>
<evidence type="ECO:0000256" key="6">
    <source>
        <dbReference type="ARBA" id="ARBA00022679"/>
    </source>
</evidence>
<dbReference type="SUPFAM" id="SSF55874">
    <property type="entry name" value="ATPase domain of HSP90 chaperone/DNA topoisomerase II/histidine kinase"/>
    <property type="match status" value="1"/>
</dbReference>
<evidence type="ECO:0000256" key="13">
    <source>
        <dbReference type="SAM" id="Phobius"/>
    </source>
</evidence>
<dbReference type="CDD" id="cd06225">
    <property type="entry name" value="HAMP"/>
    <property type="match status" value="1"/>
</dbReference>
<dbReference type="Gene3D" id="3.30.565.10">
    <property type="entry name" value="Histidine kinase-like ATPase, C-terminal domain"/>
    <property type="match status" value="1"/>
</dbReference>
<dbReference type="SMART" id="SM00388">
    <property type="entry name" value="HisKA"/>
    <property type="match status" value="1"/>
</dbReference>
<dbReference type="SMART" id="SM00387">
    <property type="entry name" value="HATPase_c"/>
    <property type="match status" value="1"/>
</dbReference>
<keyword evidence="11 13" id="KW-1133">Transmembrane helix</keyword>
<accession>A0ABP9C8J5</accession>
<dbReference type="SMART" id="SM00304">
    <property type="entry name" value="HAMP"/>
    <property type="match status" value="1"/>
</dbReference>
<dbReference type="EC" id="2.7.13.3" evidence="3"/>
<evidence type="ECO:0000256" key="12">
    <source>
        <dbReference type="ARBA" id="ARBA00023012"/>
    </source>
</evidence>
<feature type="transmembrane region" description="Helical" evidence="13">
    <location>
        <begin position="31"/>
        <end position="52"/>
    </location>
</feature>
<comment type="caution">
    <text evidence="16">The sequence shown here is derived from an EMBL/GenBank/DDBJ whole genome shotgun (WGS) entry which is preliminary data.</text>
</comment>
<evidence type="ECO:0000256" key="5">
    <source>
        <dbReference type="ARBA" id="ARBA00022553"/>
    </source>
</evidence>
<keyword evidence="4" id="KW-1003">Cell membrane</keyword>
<evidence type="ECO:0000256" key="11">
    <source>
        <dbReference type="ARBA" id="ARBA00022989"/>
    </source>
</evidence>
<gene>
    <name evidence="16" type="ORF">GCM10023200_48630</name>
</gene>
<evidence type="ECO:0000256" key="7">
    <source>
        <dbReference type="ARBA" id="ARBA00022692"/>
    </source>
</evidence>
<dbReference type="Pfam" id="PF00672">
    <property type="entry name" value="HAMP"/>
    <property type="match status" value="1"/>
</dbReference>
<evidence type="ECO:0000313" key="17">
    <source>
        <dbReference type="Proteomes" id="UP001500928"/>
    </source>
</evidence>
<dbReference type="Gene3D" id="6.10.340.10">
    <property type="match status" value="1"/>
</dbReference>
<name>A0ABP9C8J5_9PSEU</name>
<keyword evidence="7 13" id="KW-0812">Transmembrane</keyword>
<keyword evidence="17" id="KW-1185">Reference proteome</keyword>
<comment type="subcellular location">
    <subcellularLocation>
        <location evidence="2">Cell membrane</location>
        <topology evidence="2">Multi-pass membrane protein</topology>
    </subcellularLocation>
</comment>
<dbReference type="InterPro" id="IPR050980">
    <property type="entry name" value="2C_sensor_his_kinase"/>
</dbReference>
<dbReference type="SUPFAM" id="SSF47384">
    <property type="entry name" value="Homodimeric domain of signal transducing histidine kinase"/>
    <property type="match status" value="1"/>
</dbReference>
<evidence type="ECO:0000259" key="15">
    <source>
        <dbReference type="PROSITE" id="PS50885"/>
    </source>
</evidence>
<protein>
    <recommendedName>
        <fullName evidence="3">histidine kinase</fullName>
        <ecNumber evidence="3">2.7.13.3</ecNumber>
    </recommendedName>
</protein>
<keyword evidence="9 16" id="KW-0418">Kinase</keyword>
<dbReference type="PROSITE" id="PS50109">
    <property type="entry name" value="HIS_KIN"/>
    <property type="match status" value="1"/>
</dbReference>
<dbReference type="Proteomes" id="UP001500928">
    <property type="component" value="Unassembled WGS sequence"/>
</dbReference>
<comment type="catalytic activity">
    <reaction evidence="1">
        <text>ATP + protein L-histidine = ADP + protein N-phospho-L-histidine.</text>
        <dbReference type="EC" id="2.7.13.3"/>
    </reaction>
</comment>
<dbReference type="InterPro" id="IPR036097">
    <property type="entry name" value="HisK_dim/P_sf"/>
</dbReference>
<keyword evidence="13" id="KW-0472">Membrane</keyword>
<evidence type="ECO:0000256" key="1">
    <source>
        <dbReference type="ARBA" id="ARBA00000085"/>
    </source>
</evidence>
<dbReference type="InterPro" id="IPR003660">
    <property type="entry name" value="HAMP_dom"/>
</dbReference>
<dbReference type="SUPFAM" id="SSF158472">
    <property type="entry name" value="HAMP domain-like"/>
    <property type="match status" value="1"/>
</dbReference>
<dbReference type="Pfam" id="PF00512">
    <property type="entry name" value="HisKA"/>
    <property type="match status" value="1"/>
</dbReference>
<evidence type="ECO:0000256" key="10">
    <source>
        <dbReference type="ARBA" id="ARBA00022840"/>
    </source>
</evidence>
<keyword evidence="6" id="KW-0808">Transferase</keyword>
<sequence length="445" mass="45464">MRSSSTSSSVAIRATVGPSLLTPLVAVRSRIVRLVVVAAVLAIAVFAVPFAVGAGRYYVTSERADLEGDAQAAAAATVVGPGSPATVIGPIGPETTLGVYDLRGDRVAGDGPSRLDGGLARALTGGVEQGTAGGDFLVAVPVVADDRQTGVLRASRPDTRAREESALTVAVMVALAAAAVLATWAVARRSARRMAAPLEELVAAAERLGDGDFTVRARTTGIPEIDALGQAQAATAARLSELVARERAFSAEASHQLRTPLAALRLQLEDLASRRDGDGLAGALATTDRLDRTVEDLLRLARGHRPAAAPVDVAAVVRDVVDGHAEVVCEETGLRAGVSPAALRQILAVLLENAATHGTGTVEVTVRRAGTAVAVDVADEGALTLPEAALFGRRGETADAPGGGHGIGLALARRLAEAEGGRLRLRTPEPTTFTLLLPASSPDPA</sequence>
<dbReference type="PANTHER" id="PTHR44936">
    <property type="entry name" value="SENSOR PROTEIN CREC"/>
    <property type="match status" value="1"/>
</dbReference>
<evidence type="ECO:0000256" key="9">
    <source>
        <dbReference type="ARBA" id="ARBA00022777"/>
    </source>
</evidence>
<evidence type="ECO:0000256" key="3">
    <source>
        <dbReference type="ARBA" id="ARBA00012438"/>
    </source>
</evidence>
<feature type="domain" description="Histidine kinase" evidence="14">
    <location>
        <begin position="252"/>
        <end position="441"/>
    </location>
</feature>
<feature type="transmembrane region" description="Helical" evidence="13">
    <location>
        <begin position="166"/>
        <end position="187"/>
    </location>
</feature>
<evidence type="ECO:0000256" key="4">
    <source>
        <dbReference type="ARBA" id="ARBA00022475"/>
    </source>
</evidence>
<dbReference type="Gene3D" id="1.10.287.130">
    <property type="match status" value="1"/>
</dbReference>
<dbReference type="Pfam" id="PF02518">
    <property type="entry name" value="HATPase_c"/>
    <property type="match status" value="1"/>
</dbReference>
<feature type="domain" description="HAMP" evidence="15">
    <location>
        <begin position="192"/>
        <end position="244"/>
    </location>
</feature>
<dbReference type="CDD" id="cd00082">
    <property type="entry name" value="HisKA"/>
    <property type="match status" value="1"/>
</dbReference>
<dbReference type="PANTHER" id="PTHR44936:SF9">
    <property type="entry name" value="SENSOR PROTEIN CREC"/>
    <property type="match status" value="1"/>
</dbReference>
<reference evidence="17" key="1">
    <citation type="journal article" date="2019" name="Int. J. Syst. Evol. Microbiol.">
        <title>The Global Catalogue of Microorganisms (GCM) 10K type strain sequencing project: providing services to taxonomists for standard genome sequencing and annotation.</title>
        <authorList>
            <consortium name="The Broad Institute Genomics Platform"/>
            <consortium name="The Broad Institute Genome Sequencing Center for Infectious Disease"/>
            <person name="Wu L."/>
            <person name="Ma J."/>
        </authorList>
    </citation>
    <scope>NUCLEOTIDE SEQUENCE [LARGE SCALE GENOMIC DNA]</scope>
    <source>
        <strain evidence="17">JCM 17979</strain>
    </source>
</reference>
<dbReference type="InterPro" id="IPR003594">
    <property type="entry name" value="HATPase_dom"/>
</dbReference>
<keyword evidence="5" id="KW-0597">Phosphoprotein</keyword>
<dbReference type="InterPro" id="IPR036890">
    <property type="entry name" value="HATPase_C_sf"/>
</dbReference>
<evidence type="ECO:0000259" key="14">
    <source>
        <dbReference type="PROSITE" id="PS50109"/>
    </source>
</evidence>
<keyword evidence="10" id="KW-0067">ATP-binding</keyword>
<keyword evidence="8" id="KW-0547">Nucleotide-binding</keyword>
<organism evidence="16 17">
    <name type="scientific">Actinomycetospora chlora</name>
    <dbReference type="NCBI Taxonomy" id="663608"/>
    <lineage>
        <taxon>Bacteria</taxon>
        <taxon>Bacillati</taxon>
        <taxon>Actinomycetota</taxon>
        <taxon>Actinomycetes</taxon>
        <taxon>Pseudonocardiales</taxon>
        <taxon>Pseudonocardiaceae</taxon>
        <taxon>Actinomycetospora</taxon>
    </lineage>
</organism>
<evidence type="ECO:0000313" key="16">
    <source>
        <dbReference type="EMBL" id="GAA4805475.1"/>
    </source>
</evidence>
<dbReference type="PROSITE" id="PS50885">
    <property type="entry name" value="HAMP"/>
    <property type="match status" value="1"/>
</dbReference>
<dbReference type="EMBL" id="BAABHO010000050">
    <property type="protein sequence ID" value="GAA4805475.1"/>
    <property type="molecule type" value="Genomic_DNA"/>
</dbReference>
<dbReference type="GO" id="GO:0016301">
    <property type="term" value="F:kinase activity"/>
    <property type="evidence" value="ECO:0007669"/>
    <property type="project" value="UniProtKB-KW"/>
</dbReference>
<evidence type="ECO:0000256" key="8">
    <source>
        <dbReference type="ARBA" id="ARBA00022741"/>
    </source>
</evidence>
<keyword evidence="12" id="KW-0902">Two-component regulatory system</keyword>
<dbReference type="InterPro" id="IPR003661">
    <property type="entry name" value="HisK_dim/P_dom"/>
</dbReference>
<proteinExistence type="predicted"/>